<reference evidence="2 3" key="1">
    <citation type="submission" date="2014-09" db="EMBL/GenBank/DDBJ databases">
        <title>Sporocytophaga myxococcoides PG-01 genome sequencing.</title>
        <authorList>
            <person name="Liu L."/>
            <person name="Gao P.J."/>
            <person name="Chen G.J."/>
            <person name="Wang L.S."/>
        </authorList>
    </citation>
    <scope>NUCLEOTIDE SEQUENCE [LARGE SCALE GENOMIC DNA]</scope>
    <source>
        <strain evidence="2 3">PG-01</strain>
    </source>
</reference>
<dbReference type="RefSeq" id="WP_045459417.1">
    <property type="nucleotide sequence ID" value="NZ_BBLT01000002.1"/>
</dbReference>
<keyword evidence="3" id="KW-1185">Reference proteome</keyword>
<evidence type="ECO:0000259" key="1">
    <source>
        <dbReference type="Pfam" id="PF13640"/>
    </source>
</evidence>
<proteinExistence type="predicted"/>
<dbReference type="EMBL" id="BBLT01000002">
    <property type="protein sequence ID" value="GAL83777.1"/>
    <property type="molecule type" value="Genomic_DNA"/>
</dbReference>
<dbReference type="PANTHER" id="PTHR12117">
    <property type="entry name" value="HISTONE ACETYLTRANSFERASE COMPLEX"/>
    <property type="match status" value="1"/>
</dbReference>
<dbReference type="PANTHER" id="PTHR12117:SF0">
    <property type="entry name" value="PROLYL 3-HYDROXYLASE OGFOD1"/>
    <property type="match status" value="1"/>
</dbReference>
<dbReference type="OrthoDB" id="9783171at2"/>
<dbReference type="AlphaFoldDB" id="A0A098LBJ7"/>
<sequence>MKYIDIEGIKGVANELKEKFRAQKPFKYVVFENFFLAEKAEEIYQSYPTIKEGKWDGTTYIDQKNKFQKTDFEKNSTFDKVFRELNSAEFLKSIENITGLEGLKGDDELFGGGLHQSVKGAFLNVHVDYNIHPKTKYHRRLNIIIYLNKDWKDEYEGHLELWDFTEGNKILLDRIAPTFNRCVIFETNEISYHGHPKKLNTPEGVNRKSLAAYYYTETRPEVEIAEEHNTVYINTEGVTGSLKRFRSGIKALIERIRSK</sequence>
<evidence type="ECO:0000313" key="3">
    <source>
        <dbReference type="Proteomes" id="UP000030185"/>
    </source>
</evidence>
<evidence type="ECO:0000313" key="2">
    <source>
        <dbReference type="EMBL" id="GAL83777.1"/>
    </source>
</evidence>
<dbReference type="InterPro" id="IPR044862">
    <property type="entry name" value="Pro_4_hyd_alph_FE2OG_OXY"/>
</dbReference>
<dbReference type="Proteomes" id="UP000030185">
    <property type="component" value="Unassembled WGS sequence"/>
</dbReference>
<protein>
    <recommendedName>
        <fullName evidence="1">Prolyl 4-hydroxylase alpha subunit Fe(2+) 2OG dioxygenase domain-containing protein</fullName>
    </recommendedName>
</protein>
<dbReference type="InterPro" id="IPR051842">
    <property type="entry name" value="uS12_prolyl_hydroxylase"/>
</dbReference>
<dbReference type="STRING" id="153721.MYP_1005"/>
<name>A0A098LBJ7_9BACT</name>
<accession>A0A098LBJ7</accession>
<comment type="caution">
    <text evidence="2">The sequence shown here is derived from an EMBL/GenBank/DDBJ whole genome shotgun (WGS) entry which is preliminary data.</text>
</comment>
<organism evidence="2 3">
    <name type="scientific">Sporocytophaga myxococcoides</name>
    <dbReference type="NCBI Taxonomy" id="153721"/>
    <lineage>
        <taxon>Bacteria</taxon>
        <taxon>Pseudomonadati</taxon>
        <taxon>Bacteroidota</taxon>
        <taxon>Cytophagia</taxon>
        <taxon>Cytophagales</taxon>
        <taxon>Cytophagaceae</taxon>
        <taxon>Sporocytophaga</taxon>
    </lineage>
</organism>
<dbReference type="eggNOG" id="COG3751">
    <property type="taxonomic scope" value="Bacteria"/>
</dbReference>
<dbReference type="Gene3D" id="2.60.120.620">
    <property type="entry name" value="q2cbj1_9rhob like domain"/>
    <property type="match status" value="1"/>
</dbReference>
<dbReference type="Pfam" id="PF13640">
    <property type="entry name" value="2OG-FeII_Oxy_3"/>
    <property type="match status" value="1"/>
</dbReference>
<gene>
    <name evidence="2" type="ORF">MYP_1005</name>
</gene>
<feature type="domain" description="Prolyl 4-hydroxylase alpha subunit Fe(2+) 2OG dioxygenase" evidence="1">
    <location>
        <begin position="116"/>
        <end position="215"/>
    </location>
</feature>